<reference evidence="2" key="1">
    <citation type="submission" date="2021-06" db="EMBL/GenBank/DDBJ databases">
        <authorList>
            <person name="Hodson N. C."/>
            <person name="Mongue J. A."/>
            <person name="Jaron S. K."/>
        </authorList>
    </citation>
    <scope>NUCLEOTIDE SEQUENCE</scope>
</reference>
<keyword evidence="3" id="KW-1185">Reference proteome</keyword>
<evidence type="ECO:0000256" key="1">
    <source>
        <dbReference type="SAM" id="MobiDB-lite"/>
    </source>
</evidence>
<organism evidence="2 3">
    <name type="scientific">Allacma fusca</name>
    <dbReference type="NCBI Taxonomy" id="39272"/>
    <lineage>
        <taxon>Eukaryota</taxon>
        <taxon>Metazoa</taxon>
        <taxon>Ecdysozoa</taxon>
        <taxon>Arthropoda</taxon>
        <taxon>Hexapoda</taxon>
        <taxon>Collembola</taxon>
        <taxon>Symphypleona</taxon>
        <taxon>Sminthuridae</taxon>
        <taxon>Allacma</taxon>
    </lineage>
</organism>
<feature type="compositionally biased region" description="Gly residues" evidence="1">
    <location>
        <begin position="90"/>
        <end position="103"/>
    </location>
</feature>
<sequence>WQSPKLLLKNFTSIYFSEGFEIMANRRMGSGGGFDGSYTRRPGSGGGGGGYSGQGQHQFGGPVFAQQNQARQSNNFEESYSRRDKNEDFFGGGNRGSYGGSAGGREDFGSRGAGPGPQFQPSRVPRDRADFRTSSSGDGWRQRSPSPRGGSGKMFGGSEQFGRREGGDWGRNQFDDRQQVASAGMQRQNQGMGNMNIPQSSNMNQGSGPGQPVVMVVPQGNSGAGVGISLPINV</sequence>
<feature type="compositionally biased region" description="Gly residues" evidence="1">
    <location>
        <begin position="43"/>
        <end position="53"/>
    </location>
</feature>
<feature type="compositionally biased region" description="Polar residues" evidence="1">
    <location>
        <begin position="179"/>
        <end position="204"/>
    </location>
</feature>
<dbReference type="EMBL" id="CAJVCH010107310">
    <property type="protein sequence ID" value="CAG7724239.1"/>
    <property type="molecule type" value="Genomic_DNA"/>
</dbReference>
<protein>
    <submittedName>
        <fullName evidence="2">Uncharacterized protein</fullName>
    </submittedName>
</protein>
<name>A0A8J2KDV4_9HEXA</name>
<comment type="caution">
    <text evidence="2">The sequence shown here is derived from an EMBL/GenBank/DDBJ whole genome shotgun (WGS) entry which is preliminary data.</text>
</comment>
<accession>A0A8J2KDV4</accession>
<dbReference type="Proteomes" id="UP000708208">
    <property type="component" value="Unassembled WGS sequence"/>
</dbReference>
<feature type="region of interest" description="Disordered" evidence="1">
    <location>
        <begin position="33"/>
        <end position="209"/>
    </location>
</feature>
<feature type="compositionally biased region" description="Basic and acidic residues" evidence="1">
    <location>
        <begin position="161"/>
        <end position="178"/>
    </location>
</feature>
<proteinExistence type="predicted"/>
<feature type="non-terminal residue" evidence="2">
    <location>
        <position position="1"/>
    </location>
</feature>
<evidence type="ECO:0000313" key="2">
    <source>
        <dbReference type="EMBL" id="CAG7724239.1"/>
    </source>
</evidence>
<evidence type="ECO:0000313" key="3">
    <source>
        <dbReference type="Proteomes" id="UP000708208"/>
    </source>
</evidence>
<gene>
    <name evidence="2" type="ORF">AFUS01_LOCUS13273</name>
</gene>
<feature type="compositionally biased region" description="Polar residues" evidence="1">
    <location>
        <begin position="65"/>
        <end position="78"/>
    </location>
</feature>
<dbReference type="AlphaFoldDB" id="A0A8J2KDV4"/>
<feature type="compositionally biased region" description="Basic and acidic residues" evidence="1">
    <location>
        <begin position="79"/>
        <end position="88"/>
    </location>
</feature>